<dbReference type="Proteomes" id="UP000266067">
    <property type="component" value="Unassembled WGS sequence"/>
</dbReference>
<gene>
    <name evidence="2" type="ORF">D2V08_05750</name>
</gene>
<dbReference type="OrthoDB" id="964423at2"/>
<proteinExistence type="predicted"/>
<dbReference type="GO" id="GO:0003677">
    <property type="term" value="F:DNA binding"/>
    <property type="evidence" value="ECO:0007669"/>
    <property type="project" value="InterPro"/>
</dbReference>
<dbReference type="InterPro" id="IPR003346">
    <property type="entry name" value="Transposase_20"/>
</dbReference>
<keyword evidence="3" id="KW-1185">Reference proteome</keyword>
<evidence type="ECO:0000313" key="2">
    <source>
        <dbReference type="EMBL" id="RIV34876.1"/>
    </source>
</evidence>
<dbReference type="PANTHER" id="PTHR33055:SF3">
    <property type="entry name" value="PUTATIVE TRANSPOSASE FOR IS117-RELATED"/>
    <property type="match status" value="1"/>
</dbReference>
<dbReference type="InterPro" id="IPR047650">
    <property type="entry name" value="Transpos_IS110"/>
</dbReference>
<name>A0A3A1NB07_9FLAO</name>
<comment type="caution">
    <text evidence="2">The sequence shown here is derived from an EMBL/GenBank/DDBJ whole genome shotgun (WGS) entry which is preliminary data.</text>
</comment>
<accession>A0A3A1NB07</accession>
<feature type="domain" description="Transposase IS116/IS110/IS902 C-terminal" evidence="1">
    <location>
        <begin position="42"/>
        <end position="128"/>
    </location>
</feature>
<dbReference type="PANTHER" id="PTHR33055">
    <property type="entry name" value="TRANSPOSASE FOR INSERTION SEQUENCE ELEMENT IS1111A"/>
    <property type="match status" value="1"/>
</dbReference>
<sequence length="170" mass="19339">MPKLLLGVQKKMIKELSVQIDTIGTEMEAIISSDREMARKFELLLSIKCIGNQAALHLMVFTEGFTKFKNSRQFASYCGVAPFPNQSGTSLKGRPRISQLANKKMKSLLDMCAKSSIRHNLEIREYYQRRVAMGKNKMSTINIIRNKLLSRVFAVIHRGTPYVNLYGHIT</sequence>
<dbReference type="EMBL" id="QXFH01000070">
    <property type="protein sequence ID" value="RIV34876.1"/>
    <property type="molecule type" value="Genomic_DNA"/>
</dbReference>
<evidence type="ECO:0000259" key="1">
    <source>
        <dbReference type="Pfam" id="PF02371"/>
    </source>
</evidence>
<organism evidence="2 3">
    <name type="scientific">Flagellimonas lutimaris</name>
    <dbReference type="NCBI Taxonomy" id="475082"/>
    <lineage>
        <taxon>Bacteria</taxon>
        <taxon>Pseudomonadati</taxon>
        <taxon>Bacteroidota</taxon>
        <taxon>Flavobacteriia</taxon>
        <taxon>Flavobacteriales</taxon>
        <taxon>Flavobacteriaceae</taxon>
        <taxon>Flagellimonas</taxon>
    </lineage>
</organism>
<dbReference type="Pfam" id="PF02371">
    <property type="entry name" value="Transposase_20"/>
    <property type="match status" value="1"/>
</dbReference>
<dbReference type="AlphaFoldDB" id="A0A3A1NB07"/>
<reference evidence="2 3" key="1">
    <citation type="submission" date="2018-08" db="EMBL/GenBank/DDBJ databases">
        <title>Proposal of Muricauda 72 sp.nov. and Muricauda NH166 sp.nov., isolated from seawater.</title>
        <authorList>
            <person name="Cheng H."/>
            <person name="Wu Y.-H."/>
            <person name="Guo L.-L."/>
            <person name="Xu X.-W."/>
        </authorList>
    </citation>
    <scope>NUCLEOTIDE SEQUENCE [LARGE SCALE GENOMIC DNA]</scope>
    <source>
        <strain evidence="2 3">KCTC 22173</strain>
    </source>
</reference>
<dbReference type="GO" id="GO:0006313">
    <property type="term" value="P:DNA transposition"/>
    <property type="evidence" value="ECO:0007669"/>
    <property type="project" value="InterPro"/>
</dbReference>
<dbReference type="RefSeq" id="WP_119607108.1">
    <property type="nucleotide sequence ID" value="NZ_QXFH01000070.1"/>
</dbReference>
<protein>
    <submittedName>
        <fullName evidence="2">IS110 family transposase</fullName>
    </submittedName>
</protein>
<dbReference type="GO" id="GO:0004803">
    <property type="term" value="F:transposase activity"/>
    <property type="evidence" value="ECO:0007669"/>
    <property type="project" value="InterPro"/>
</dbReference>
<evidence type="ECO:0000313" key="3">
    <source>
        <dbReference type="Proteomes" id="UP000266067"/>
    </source>
</evidence>